<dbReference type="Pfam" id="PF00063">
    <property type="entry name" value="Myosin_head"/>
    <property type="match status" value="1"/>
</dbReference>
<feature type="binding site" evidence="7">
    <location>
        <begin position="108"/>
        <end position="115"/>
    </location>
    <ligand>
        <name>ATP</name>
        <dbReference type="ChEBI" id="CHEBI:30616"/>
    </ligand>
</feature>
<dbReference type="GO" id="GO:0005737">
    <property type="term" value="C:cytoplasm"/>
    <property type="evidence" value="ECO:0007669"/>
    <property type="project" value="TreeGrafter"/>
</dbReference>
<dbReference type="PANTHER" id="PTHR13140:SF561">
    <property type="entry name" value="MIP31562P1"/>
    <property type="match status" value="1"/>
</dbReference>
<keyword evidence="6 7" id="KW-0009">Actin-binding</keyword>
<feature type="region of interest" description="Disordered" evidence="8">
    <location>
        <begin position="783"/>
        <end position="802"/>
    </location>
</feature>
<dbReference type="InterPro" id="IPR001609">
    <property type="entry name" value="Myosin_head_motor_dom-like"/>
</dbReference>
<evidence type="ECO:0000256" key="6">
    <source>
        <dbReference type="ARBA" id="ARBA00023203"/>
    </source>
</evidence>
<dbReference type="InterPro" id="IPR000048">
    <property type="entry name" value="IQ_motif_EF-hand-BS"/>
</dbReference>
<dbReference type="GO" id="GO:0009888">
    <property type="term" value="P:tissue development"/>
    <property type="evidence" value="ECO:0007669"/>
    <property type="project" value="UniProtKB-ARBA"/>
</dbReference>
<dbReference type="PROSITE" id="PS50096">
    <property type="entry name" value="IQ"/>
    <property type="match status" value="3"/>
</dbReference>
<dbReference type="PANTHER" id="PTHR13140">
    <property type="entry name" value="MYOSIN"/>
    <property type="match status" value="1"/>
</dbReference>
<dbReference type="GO" id="GO:0016020">
    <property type="term" value="C:membrane"/>
    <property type="evidence" value="ECO:0007669"/>
    <property type="project" value="TreeGrafter"/>
</dbReference>
<proteinExistence type="inferred from homology"/>
<dbReference type="SMART" id="SM00015">
    <property type="entry name" value="IQ"/>
    <property type="match status" value="3"/>
</dbReference>
<dbReference type="AlphaFoldDB" id="A0A1B6ED56"/>
<keyword evidence="4 7" id="KW-0518">Myosin</keyword>
<name>A0A1B6ED56_9HEMI</name>
<sequence length="893" mass="102761">MATTGFPFQGKSTDDGVADMTVISDIDEMGINRNLQIRYSRDKIYTYTGTILIAVNPYKDLDIYTGDYVFQYHGKKMGILEPHVFALAEAAYKSLQTLDNNQSCVISGESGAGKTETTKFILQYLCSVTSNVSTWVEQQILEANTILEAFGNAKTVRNDNSSRFGKFMQVCFDSKWQIKGCIIQDYLLEQSRITFQSSGERNYHVFYQFVEGAKSNKDIAEQFKLKSPDFYKYLNQSGCIKIEGVSDARKFDALRLAFNILRIPINMCDGIFCVISAILWLGNTTFEDIDGEKCKLTDDDQNILMNVASLLGLQVEDVIQVALLRQINVRGNITEIPLKLQEAKENRHAMAKALYSRTFAWLVNHINKCTNPGQDSTRFLGVLDIFGFENFATNSFEQLCINYTNEKLHKFFNHYVFALEQEIYHHEEIKFTHIQFTDNTSCLELIEKPPRCLLKLLTEQCHMPKGSDSSYLVNLHSEFENHPQYIKGDDRRKWETEFGIQHYAGSVTYNVLGFVDKNRDVQQDVFFDFMSRSTNDFVQELTMYQDLLGTTVTRMGSSLSTMARGTSKGKPTVSDAFRHQLQALVDVLQATNPWYVRCIKPNMAKAANDYNQKLVLDQLKYLGMLEIIRIRKQGYPVHLPFADFVTRYRCLAPKDLPNNQKEAIMAIMKQYSINSDEWQIGKTKVFLRGCAHEPLEEKRSQEIHFKASVIQRVWRGYISRKEYIQVKKAALSIQHAYRGWKQRLIFIKKRRATIIIQSHLRGVFAREVAAALREMRRVEEEMRKREQLEEERKQREEEMKLKAEENEKALEESERAAKQEIAALSQIAGQLNFKLLEPAITGESVDLDNLFAFLSDVQTGRNHIIDEIGEKMDELVTGLDIETGQQRNNIIDE</sequence>
<keyword evidence="5 7" id="KW-0505">Motor protein</keyword>
<dbReference type="GO" id="GO:0051015">
    <property type="term" value="F:actin filament binding"/>
    <property type="evidence" value="ECO:0007669"/>
    <property type="project" value="TreeGrafter"/>
</dbReference>
<evidence type="ECO:0000256" key="7">
    <source>
        <dbReference type="PROSITE-ProRule" id="PRU00782"/>
    </source>
</evidence>
<dbReference type="Gene3D" id="1.20.58.530">
    <property type="match status" value="1"/>
</dbReference>
<dbReference type="GO" id="GO:0016459">
    <property type="term" value="C:myosin complex"/>
    <property type="evidence" value="ECO:0007669"/>
    <property type="project" value="UniProtKB-KW"/>
</dbReference>
<reference evidence="10" key="1">
    <citation type="submission" date="2015-12" db="EMBL/GenBank/DDBJ databases">
        <title>De novo transcriptome assembly of four potential Pierce s Disease insect vectors from Arizona vineyards.</title>
        <authorList>
            <person name="Tassone E.E."/>
        </authorList>
    </citation>
    <scope>NUCLEOTIDE SEQUENCE</scope>
</reference>
<dbReference type="PRINTS" id="PR00193">
    <property type="entry name" value="MYOSINHEAVY"/>
</dbReference>
<dbReference type="EMBL" id="GEDC01001471">
    <property type="protein sequence ID" value="JAS35827.1"/>
    <property type="molecule type" value="Transcribed_RNA"/>
</dbReference>
<dbReference type="GO" id="GO:0048513">
    <property type="term" value="P:animal organ development"/>
    <property type="evidence" value="ECO:0007669"/>
    <property type="project" value="UniProtKB-ARBA"/>
</dbReference>
<evidence type="ECO:0000256" key="8">
    <source>
        <dbReference type="SAM" id="MobiDB-lite"/>
    </source>
</evidence>
<dbReference type="PROSITE" id="PS51456">
    <property type="entry name" value="MYOSIN_MOTOR"/>
    <property type="match status" value="1"/>
</dbReference>
<evidence type="ECO:0000256" key="2">
    <source>
        <dbReference type="ARBA" id="ARBA00022741"/>
    </source>
</evidence>
<comment type="similarity">
    <text evidence="1 7">Belongs to the TRAFAC class myosin-kinesin ATPase superfamily. Myosin family.</text>
</comment>
<evidence type="ECO:0000259" key="9">
    <source>
        <dbReference type="PROSITE" id="PS51456"/>
    </source>
</evidence>
<dbReference type="CDD" id="cd23767">
    <property type="entry name" value="IQCD"/>
    <property type="match status" value="1"/>
</dbReference>
<dbReference type="GO" id="GO:0007015">
    <property type="term" value="P:actin filament organization"/>
    <property type="evidence" value="ECO:0007669"/>
    <property type="project" value="TreeGrafter"/>
</dbReference>
<dbReference type="Gene3D" id="6.20.240.20">
    <property type="match status" value="1"/>
</dbReference>
<organism evidence="10">
    <name type="scientific">Clastoptera arizonana</name>
    <name type="common">Arizona spittle bug</name>
    <dbReference type="NCBI Taxonomy" id="38151"/>
    <lineage>
        <taxon>Eukaryota</taxon>
        <taxon>Metazoa</taxon>
        <taxon>Ecdysozoa</taxon>
        <taxon>Arthropoda</taxon>
        <taxon>Hexapoda</taxon>
        <taxon>Insecta</taxon>
        <taxon>Pterygota</taxon>
        <taxon>Neoptera</taxon>
        <taxon>Paraneoptera</taxon>
        <taxon>Hemiptera</taxon>
        <taxon>Auchenorrhyncha</taxon>
        <taxon>Cercopoidea</taxon>
        <taxon>Clastopteridae</taxon>
        <taxon>Clastoptera</taxon>
    </lineage>
</organism>
<dbReference type="GO" id="GO:0009653">
    <property type="term" value="P:anatomical structure morphogenesis"/>
    <property type="evidence" value="ECO:0007669"/>
    <property type="project" value="UniProtKB-ARBA"/>
</dbReference>
<keyword evidence="2 7" id="KW-0547">Nucleotide-binding</keyword>
<accession>A0A1B6ED56</accession>
<dbReference type="Gene3D" id="3.40.850.10">
    <property type="entry name" value="Kinesin motor domain"/>
    <property type="match status" value="1"/>
</dbReference>
<dbReference type="FunFam" id="1.10.10.820:FF:000001">
    <property type="entry name" value="Myosin heavy chain"/>
    <property type="match status" value="1"/>
</dbReference>
<evidence type="ECO:0000256" key="1">
    <source>
        <dbReference type="ARBA" id="ARBA00008314"/>
    </source>
</evidence>
<dbReference type="SMART" id="SM00242">
    <property type="entry name" value="MYSc"/>
    <property type="match status" value="1"/>
</dbReference>
<dbReference type="GO" id="GO:0048731">
    <property type="term" value="P:system development"/>
    <property type="evidence" value="ECO:0007669"/>
    <property type="project" value="UniProtKB-ARBA"/>
</dbReference>
<evidence type="ECO:0000256" key="5">
    <source>
        <dbReference type="ARBA" id="ARBA00023175"/>
    </source>
</evidence>
<dbReference type="CDD" id="cd14883">
    <property type="entry name" value="MYSc_Myo22"/>
    <property type="match status" value="1"/>
</dbReference>
<dbReference type="Pfam" id="PF00612">
    <property type="entry name" value="IQ"/>
    <property type="match status" value="2"/>
</dbReference>
<evidence type="ECO:0000313" key="10">
    <source>
        <dbReference type="EMBL" id="JAS35827.1"/>
    </source>
</evidence>
<dbReference type="GO" id="GO:0000146">
    <property type="term" value="F:microfilament motor activity"/>
    <property type="evidence" value="ECO:0007669"/>
    <property type="project" value="TreeGrafter"/>
</dbReference>
<dbReference type="SUPFAM" id="SSF52540">
    <property type="entry name" value="P-loop containing nucleoside triphosphate hydrolases"/>
    <property type="match status" value="1"/>
</dbReference>
<dbReference type="GO" id="GO:0005524">
    <property type="term" value="F:ATP binding"/>
    <property type="evidence" value="ECO:0007669"/>
    <property type="project" value="UniProtKB-UniRule"/>
</dbReference>
<dbReference type="InterPro" id="IPR027417">
    <property type="entry name" value="P-loop_NTPase"/>
</dbReference>
<evidence type="ECO:0000256" key="4">
    <source>
        <dbReference type="ARBA" id="ARBA00023123"/>
    </source>
</evidence>
<keyword evidence="3 7" id="KW-0067">ATP-binding</keyword>
<feature type="domain" description="Myosin motor" evidence="9">
    <location>
        <begin position="15"/>
        <end position="700"/>
    </location>
</feature>
<dbReference type="InterPro" id="IPR036961">
    <property type="entry name" value="Kinesin_motor_dom_sf"/>
</dbReference>
<dbReference type="Gene3D" id="1.20.5.190">
    <property type="match status" value="1"/>
</dbReference>
<dbReference type="Gene3D" id="1.10.10.820">
    <property type="match status" value="1"/>
</dbReference>
<dbReference type="Gene3D" id="1.20.120.720">
    <property type="entry name" value="Myosin VI head, motor domain, U50 subdomain"/>
    <property type="match status" value="1"/>
</dbReference>
<feature type="non-terminal residue" evidence="10">
    <location>
        <position position="893"/>
    </location>
</feature>
<evidence type="ECO:0000256" key="3">
    <source>
        <dbReference type="ARBA" id="ARBA00022840"/>
    </source>
</evidence>
<protein>
    <recommendedName>
        <fullName evidence="9">Myosin motor domain-containing protein</fullName>
    </recommendedName>
</protein>
<gene>
    <name evidence="10" type="ORF">g.27112</name>
</gene>
<feature type="region of interest" description="Actin-binding" evidence="7">
    <location>
        <begin position="581"/>
        <end position="603"/>
    </location>
</feature>